<keyword evidence="1" id="KW-0472">Membrane</keyword>
<evidence type="ECO:0000313" key="2">
    <source>
        <dbReference type="EMBL" id="TCU62759.1"/>
    </source>
</evidence>
<feature type="transmembrane region" description="Helical" evidence="1">
    <location>
        <begin position="192"/>
        <end position="220"/>
    </location>
</feature>
<feature type="transmembrane region" description="Helical" evidence="1">
    <location>
        <begin position="240"/>
        <end position="263"/>
    </location>
</feature>
<keyword evidence="1" id="KW-1133">Transmembrane helix</keyword>
<organism evidence="2 3">
    <name type="scientific">Longicatena caecimuris</name>
    <dbReference type="NCBI Taxonomy" id="1796635"/>
    <lineage>
        <taxon>Bacteria</taxon>
        <taxon>Bacillati</taxon>
        <taxon>Bacillota</taxon>
        <taxon>Erysipelotrichia</taxon>
        <taxon>Erysipelotrichales</taxon>
        <taxon>Erysipelotrichaceae</taxon>
        <taxon>Longicatena</taxon>
    </lineage>
</organism>
<dbReference type="EMBL" id="SMBP01000003">
    <property type="protein sequence ID" value="TCU62759.1"/>
    <property type="molecule type" value="Genomic_DNA"/>
</dbReference>
<dbReference type="AlphaFoldDB" id="A0A4R3TM61"/>
<keyword evidence="1" id="KW-0812">Transmembrane</keyword>
<dbReference type="Pfam" id="PF11193">
    <property type="entry name" value="DUF2812"/>
    <property type="match status" value="1"/>
</dbReference>
<name>A0A4R3TM61_9FIRM</name>
<feature type="transmembrane region" description="Helical" evidence="1">
    <location>
        <begin position="143"/>
        <end position="171"/>
    </location>
</feature>
<comment type="caution">
    <text evidence="2">The sequence shown here is derived from an EMBL/GenBank/DDBJ whole genome shotgun (WGS) entry which is preliminary data.</text>
</comment>
<sequence length="400" mass="46591">MKTRYAFLYFNICEYKVLETYLRQMAKKGWALDSIFGYIFIFTKKKQPKHTYYVDFNMSRDASKNAQFHDMIEEYGYAYVAGNSLLSVFGSDEDMEIPIRGDDEITYQQLNKAGRWLNWGNLIVGLLWIIIGLLSVFQYYDHVVYRISLMSVGFTQILIGMIWLSVSYPFIQWRMFKKTSFTLWSIQLRSYFVILCTCAFFCTLLLFLPIVVFCSILILLSLLLLLKSLWEASGKRLSRIFAALFALILTCVLMGSNLISAYYKARANTTLEAMNTMVKEYMVEQGYQYEPGMTLTDNSIIFSQKESSFMAQEKTWLTRLYLLEHSLWKEDVRKDILDQLGADAPHLQKEQLGDMQIYKNADTAIYVKGDFIVYTYSEEQKELSNEFVQALFAEAEKKSG</sequence>
<gene>
    <name evidence="2" type="ORF">EDD61_103174</name>
</gene>
<feature type="transmembrane region" description="Helical" evidence="1">
    <location>
        <begin position="116"/>
        <end position="137"/>
    </location>
</feature>
<dbReference type="RefSeq" id="WP_207900955.1">
    <property type="nucleotide sequence ID" value="NZ_JANKBG010000003.1"/>
</dbReference>
<proteinExistence type="predicted"/>
<accession>A0A4R3TM61</accession>
<dbReference type="InterPro" id="IPR021359">
    <property type="entry name" value="DUF2812"/>
</dbReference>
<keyword evidence="3" id="KW-1185">Reference proteome</keyword>
<evidence type="ECO:0000256" key="1">
    <source>
        <dbReference type="SAM" id="Phobius"/>
    </source>
</evidence>
<protein>
    <submittedName>
        <fullName evidence="2">Uncharacterized protein DUF2812</fullName>
    </submittedName>
</protein>
<reference evidence="2 3" key="1">
    <citation type="submission" date="2019-03" db="EMBL/GenBank/DDBJ databases">
        <title>Genomic Encyclopedia of Type Strains, Phase IV (KMG-IV): sequencing the most valuable type-strain genomes for metagenomic binning, comparative biology and taxonomic classification.</title>
        <authorList>
            <person name="Goeker M."/>
        </authorList>
    </citation>
    <scope>NUCLEOTIDE SEQUENCE [LARGE SCALE GENOMIC DNA]</scope>
    <source>
        <strain evidence="2 3">DSM 29481</strain>
    </source>
</reference>
<dbReference type="Proteomes" id="UP000295773">
    <property type="component" value="Unassembled WGS sequence"/>
</dbReference>
<evidence type="ECO:0000313" key="3">
    <source>
        <dbReference type="Proteomes" id="UP000295773"/>
    </source>
</evidence>